<dbReference type="EMBL" id="MU853402">
    <property type="protein sequence ID" value="KAK4137521.1"/>
    <property type="molecule type" value="Genomic_DNA"/>
</dbReference>
<organism evidence="1 2">
    <name type="scientific">Trichocladium antarcticum</name>
    <dbReference type="NCBI Taxonomy" id="1450529"/>
    <lineage>
        <taxon>Eukaryota</taxon>
        <taxon>Fungi</taxon>
        <taxon>Dikarya</taxon>
        <taxon>Ascomycota</taxon>
        <taxon>Pezizomycotina</taxon>
        <taxon>Sordariomycetes</taxon>
        <taxon>Sordariomycetidae</taxon>
        <taxon>Sordariales</taxon>
        <taxon>Chaetomiaceae</taxon>
        <taxon>Trichocladium</taxon>
    </lineage>
</organism>
<name>A0AAN6UTC6_9PEZI</name>
<gene>
    <name evidence="1" type="ORF">BT67DRAFT_112433</name>
</gene>
<comment type="caution">
    <text evidence="1">The sequence shown here is derived from an EMBL/GenBank/DDBJ whole genome shotgun (WGS) entry which is preliminary data.</text>
</comment>
<reference evidence="1" key="2">
    <citation type="submission" date="2023-05" db="EMBL/GenBank/DDBJ databases">
        <authorList>
            <consortium name="Lawrence Berkeley National Laboratory"/>
            <person name="Steindorff A."/>
            <person name="Hensen N."/>
            <person name="Bonometti L."/>
            <person name="Westerberg I."/>
            <person name="Brannstrom I.O."/>
            <person name="Guillou S."/>
            <person name="Cros-Aarteil S."/>
            <person name="Calhoun S."/>
            <person name="Haridas S."/>
            <person name="Kuo A."/>
            <person name="Mondo S."/>
            <person name="Pangilinan J."/>
            <person name="Riley R."/>
            <person name="Labutti K."/>
            <person name="Andreopoulos B."/>
            <person name="Lipzen A."/>
            <person name="Chen C."/>
            <person name="Yanf M."/>
            <person name="Daum C."/>
            <person name="Ng V."/>
            <person name="Clum A."/>
            <person name="Ohm R."/>
            <person name="Martin F."/>
            <person name="Silar P."/>
            <person name="Natvig D."/>
            <person name="Lalanne C."/>
            <person name="Gautier V."/>
            <person name="Ament-Velasquez S.L."/>
            <person name="Kruys A."/>
            <person name="Hutchinson M.I."/>
            <person name="Powell A.J."/>
            <person name="Barry K."/>
            <person name="Miller A.N."/>
            <person name="Grigoriev I.V."/>
            <person name="Debuchy R."/>
            <person name="Gladieux P."/>
            <person name="Thoren M.H."/>
            <person name="Johannesson H."/>
        </authorList>
    </citation>
    <scope>NUCLEOTIDE SEQUENCE</scope>
    <source>
        <strain evidence="1">CBS 123565</strain>
    </source>
</reference>
<sequence length="79" mass="8933">MLSLRGIWRRKRRMFGVIWVMSEIVTVCRDCRGEFGFLVGLFLFGLFRGCVGERAIPDPEAPWRSVRCGFLCACCGPGS</sequence>
<evidence type="ECO:0000313" key="2">
    <source>
        <dbReference type="Proteomes" id="UP001304895"/>
    </source>
</evidence>
<reference evidence="1" key="1">
    <citation type="journal article" date="2023" name="Mol. Phylogenet. Evol.">
        <title>Genome-scale phylogeny and comparative genomics of the fungal order Sordariales.</title>
        <authorList>
            <person name="Hensen N."/>
            <person name="Bonometti L."/>
            <person name="Westerberg I."/>
            <person name="Brannstrom I.O."/>
            <person name="Guillou S."/>
            <person name="Cros-Aarteil S."/>
            <person name="Calhoun S."/>
            <person name="Haridas S."/>
            <person name="Kuo A."/>
            <person name="Mondo S."/>
            <person name="Pangilinan J."/>
            <person name="Riley R."/>
            <person name="LaButti K."/>
            <person name="Andreopoulos B."/>
            <person name="Lipzen A."/>
            <person name="Chen C."/>
            <person name="Yan M."/>
            <person name="Daum C."/>
            <person name="Ng V."/>
            <person name="Clum A."/>
            <person name="Steindorff A."/>
            <person name="Ohm R.A."/>
            <person name="Martin F."/>
            <person name="Silar P."/>
            <person name="Natvig D.O."/>
            <person name="Lalanne C."/>
            <person name="Gautier V."/>
            <person name="Ament-Velasquez S.L."/>
            <person name="Kruys A."/>
            <person name="Hutchinson M.I."/>
            <person name="Powell A.J."/>
            <person name="Barry K."/>
            <person name="Miller A.N."/>
            <person name="Grigoriev I.V."/>
            <person name="Debuchy R."/>
            <person name="Gladieux P."/>
            <person name="Hiltunen Thoren M."/>
            <person name="Johannesson H."/>
        </authorList>
    </citation>
    <scope>NUCLEOTIDE SEQUENCE</scope>
    <source>
        <strain evidence="1">CBS 123565</strain>
    </source>
</reference>
<proteinExistence type="predicted"/>
<dbReference type="AlphaFoldDB" id="A0AAN6UTC6"/>
<keyword evidence="2" id="KW-1185">Reference proteome</keyword>
<protein>
    <submittedName>
        <fullName evidence="1">Uncharacterized protein</fullName>
    </submittedName>
</protein>
<dbReference type="Proteomes" id="UP001304895">
    <property type="component" value="Unassembled WGS sequence"/>
</dbReference>
<accession>A0AAN6UTC6</accession>
<evidence type="ECO:0000313" key="1">
    <source>
        <dbReference type="EMBL" id="KAK4137521.1"/>
    </source>
</evidence>